<dbReference type="STRING" id="1858805.M5GCS9"/>
<keyword evidence="7 13" id="KW-0479">Metal-binding</keyword>
<dbReference type="InterPro" id="IPR001128">
    <property type="entry name" value="Cyt_P450"/>
</dbReference>
<dbReference type="AlphaFoldDB" id="M5GCS9"/>
<dbReference type="InterPro" id="IPR002401">
    <property type="entry name" value="Cyt_P450_E_grp-I"/>
</dbReference>
<dbReference type="RefSeq" id="XP_040630936.1">
    <property type="nucleotide sequence ID" value="XM_040774452.1"/>
</dbReference>
<evidence type="ECO:0000256" key="1">
    <source>
        <dbReference type="ARBA" id="ARBA00001971"/>
    </source>
</evidence>
<dbReference type="GeneID" id="63689514"/>
<dbReference type="GO" id="GO:0016020">
    <property type="term" value="C:membrane"/>
    <property type="evidence" value="ECO:0007669"/>
    <property type="project" value="UniProtKB-SubCell"/>
</dbReference>
<comment type="pathway">
    <text evidence="3">Secondary metabolite biosynthesis.</text>
</comment>
<dbReference type="Gene3D" id="1.10.630.10">
    <property type="entry name" value="Cytochrome P450"/>
    <property type="match status" value="1"/>
</dbReference>
<evidence type="ECO:0000256" key="14">
    <source>
        <dbReference type="RuleBase" id="RU000461"/>
    </source>
</evidence>
<dbReference type="GO" id="GO:0004497">
    <property type="term" value="F:monooxygenase activity"/>
    <property type="evidence" value="ECO:0007669"/>
    <property type="project" value="UniProtKB-KW"/>
</dbReference>
<dbReference type="PANTHER" id="PTHR46300:SF2">
    <property type="entry name" value="CYTOCHROME P450 MONOOXYGENASE ALNH-RELATED"/>
    <property type="match status" value="1"/>
</dbReference>
<dbReference type="GO" id="GO:0020037">
    <property type="term" value="F:heme binding"/>
    <property type="evidence" value="ECO:0007669"/>
    <property type="project" value="InterPro"/>
</dbReference>
<evidence type="ECO:0000256" key="4">
    <source>
        <dbReference type="ARBA" id="ARBA00010617"/>
    </source>
</evidence>
<dbReference type="Pfam" id="PF00067">
    <property type="entry name" value="p450"/>
    <property type="match status" value="1"/>
</dbReference>
<keyword evidence="10 13" id="KW-0408">Iron</keyword>
<evidence type="ECO:0000256" key="11">
    <source>
        <dbReference type="ARBA" id="ARBA00023033"/>
    </source>
</evidence>
<dbReference type="HOGENOM" id="CLU_001570_20_2_1"/>
<gene>
    <name evidence="15" type="ORF">DACRYDRAFT_38926</name>
</gene>
<dbReference type="Proteomes" id="UP000030653">
    <property type="component" value="Unassembled WGS sequence"/>
</dbReference>
<feature type="binding site" description="axial binding residue" evidence="13">
    <location>
        <position position="84"/>
    </location>
    <ligand>
        <name>heme</name>
        <dbReference type="ChEBI" id="CHEBI:30413"/>
    </ligand>
    <ligandPart>
        <name>Fe</name>
        <dbReference type="ChEBI" id="CHEBI:18248"/>
    </ligandPart>
</feature>
<proteinExistence type="inferred from homology"/>
<evidence type="ECO:0000256" key="2">
    <source>
        <dbReference type="ARBA" id="ARBA00004370"/>
    </source>
</evidence>
<protein>
    <submittedName>
        <fullName evidence="15">Cytochrome P450</fullName>
    </submittedName>
</protein>
<evidence type="ECO:0000256" key="10">
    <source>
        <dbReference type="ARBA" id="ARBA00023004"/>
    </source>
</evidence>
<dbReference type="OrthoDB" id="2789670at2759"/>
<name>M5GCS9_DACPD</name>
<dbReference type="PANTHER" id="PTHR46300">
    <property type="entry name" value="P450, PUTATIVE (EUROFUNG)-RELATED-RELATED"/>
    <property type="match status" value="1"/>
</dbReference>
<dbReference type="OMA" id="QCRIERI"/>
<comment type="subcellular location">
    <subcellularLocation>
        <location evidence="2">Membrane</location>
    </subcellularLocation>
</comment>
<comment type="cofactor">
    <cofactor evidence="1 13">
        <name>heme</name>
        <dbReference type="ChEBI" id="CHEBI:30413"/>
    </cofactor>
</comment>
<evidence type="ECO:0000313" key="15">
    <source>
        <dbReference type="EMBL" id="EJU04042.1"/>
    </source>
</evidence>
<evidence type="ECO:0000256" key="13">
    <source>
        <dbReference type="PIRSR" id="PIRSR602401-1"/>
    </source>
</evidence>
<keyword evidence="12" id="KW-0472">Membrane</keyword>
<feature type="non-terminal residue" evidence="15">
    <location>
        <position position="121"/>
    </location>
</feature>
<keyword evidence="9 14" id="KW-0560">Oxidoreductase</keyword>
<dbReference type="EMBL" id="JH795858">
    <property type="protein sequence ID" value="EJU04042.1"/>
    <property type="molecule type" value="Genomic_DNA"/>
</dbReference>
<evidence type="ECO:0000256" key="9">
    <source>
        <dbReference type="ARBA" id="ARBA00023002"/>
    </source>
</evidence>
<keyword evidence="11 14" id="KW-0503">Monooxygenase</keyword>
<evidence type="ECO:0000256" key="6">
    <source>
        <dbReference type="ARBA" id="ARBA00022692"/>
    </source>
</evidence>
<dbReference type="InterPro" id="IPR036396">
    <property type="entry name" value="Cyt_P450_sf"/>
</dbReference>
<comment type="similarity">
    <text evidence="4 14">Belongs to the cytochrome P450 family.</text>
</comment>
<keyword evidence="5 13" id="KW-0349">Heme</keyword>
<dbReference type="InterPro" id="IPR017972">
    <property type="entry name" value="Cyt_P450_CS"/>
</dbReference>
<keyword evidence="6" id="KW-0812">Transmembrane</keyword>
<dbReference type="PRINTS" id="PR00463">
    <property type="entry name" value="EP450I"/>
</dbReference>
<evidence type="ECO:0000256" key="12">
    <source>
        <dbReference type="ARBA" id="ARBA00023136"/>
    </source>
</evidence>
<accession>M5GCS9</accession>
<evidence type="ECO:0000256" key="8">
    <source>
        <dbReference type="ARBA" id="ARBA00022989"/>
    </source>
</evidence>
<dbReference type="GO" id="GO:0016705">
    <property type="term" value="F:oxidoreductase activity, acting on paired donors, with incorporation or reduction of molecular oxygen"/>
    <property type="evidence" value="ECO:0007669"/>
    <property type="project" value="InterPro"/>
</dbReference>
<evidence type="ECO:0000256" key="3">
    <source>
        <dbReference type="ARBA" id="ARBA00005179"/>
    </source>
</evidence>
<evidence type="ECO:0000313" key="16">
    <source>
        <dbReference type="Proteomes" id="UP000030653"/>
    </source>
</evidence>
<sequence>RWRPAIPSGVPHAATEDFEYGGHMIPKGTLIIDNLWAQTRDELVYSDPETFNLSRFLDTSGQLKPGIPDTHDDNLGFGHGRRICPGRDLALNSLFITFAYLTLAFDMRRGKGADGRDVHVD</sequence>
<dbReference type="PROSITE" id="PS00086">
    <property type="entry name" value="CYTOCHROME_P450"/>
    <property type="match status" value="1"/>
</dbReference>
<feature type="non-terminal residue" evidence="15">
    <location>
        <position position="1"/>
    </location>
</feature>
<dbReference type="InterPro" id="IPR050364">
    <property type="entry name" value="Cytochrome_P450_fung"/>
</dbReference>
<organism evidence="15 16">
    <name type="scientific">Dacryopinax primogenitus (strain DJM 731)</name>
    <name type="common">Brown rot fungus</name>
    <dbReference type="NCBI Taxonomy" id="1858805"/>
    <lineage>
        <taxon>Eukaryota</taxon>
        <taxon>Fungi</taxon>
        <taxon>Dikarya</taxon>
        <taxon>Basidiomycota</taxon>
        <taxon>Agaricomycotina</taxon>
        <taxon>Dacrymycetes</taxon>
        <taxon>Dacrymycetales</taxon>
        <taxon>Dacrymycetaceae</taxon>
        <taxon>Dacryopinax</taxon>
    </lineage>
</organism>
<evidence type="ECO:0000256" key="5">
    <source>
        <dbReference type="ARBA" id="ARBA00022617"/>
    </source>
</evidence>
<evidence type="ECO:0000256" key="7">
    <source>
        <dbReference type="ARBA" id="ARBA00022723"/>
    </source>
</evidence>
<dbReference type="GO" id="GO:0005506">
    <property type="term" value="F:iron ion binding"/>
    <property type="evidence" value="ECO:0007669"/>
    <property type="project" value="InterPro"/>
</dbReference>
<keyword evidence="16" id="KW-1185">Reference proteome</keyword>
<reference evidence="15 16" key="1">
    <citation type="journal article" date="2012" name="Science">
        <title>The Paleozoic origin of enzymatic lignin decomposition reconstructed from 31 fungal genomes.</title>
        <authorList>
            <person name="Floudas D."/>
            <person name="Binder M."/>
            <person name="Riley R."/>
            <person name="Barry K."/>
            <person name="Blanchette R.A."/>
            <person name="Henrissat B."/>
            <person name="Martinez A.T."/>
            <person name="Otillar R."/>
            <person name="Spatafora J.W."/>
            <person name="Yadav J.S."/>
            <person name="Aerts A."/>
            <person name="Benoit I."/>
            <person name="Boyd A."/>
            <person name="Carlson A."/>
            <person name="Copeland A."/>
            <person name="Coutinho P.M."/>
            <person name="de Vries R.P."/>
            <person name="Ferreira P."/>
            <person name="Findley K."/>
            <person name="Foster B."/>
            <person name="Gaskell J."/>
            <person name="Glotzer D."/>
            <person name="Gorecki P."/>
            <person name="Heitman J."/>
            <person name="Hesse C."/>
            <person name="Hori C."/>
            <person name="Igarashi K."/>
            <person name="Jurgens J.A."/>
            <person name="Kallen N."/>
            <person name="Kersten P."/>
            <person name="Kohler A."/>
            <person name="Kuees U."/>
            <person name="Kumar T.K.A."/>
            <person name="Kuo A."/>
            <person name="LaButti K."/>
            <person name="Larrondo L.F."/>
            <person name="Lindquist E."/>
            <person name="Ling A."/>
            <person name="Lombard V."/>
            <person name="Lucas S."/>
            <person name="Lundell T."/>
            <person name="Martin R."/>
            <person name="McLaughlin D.J."/>
            <person name="Morgenstern I."/>
            <person name="Morin E."/>
            <person name="Murat C."/>
            <person name="Nagy L.G."/>
            <person name="Nolan M."/>
            <person name="Ohm R.A."/>
            <person name="Patyshakuliyeva A."/>
            <person name="Rokas A."/>
            <person name="Ruiz-Duenas F.J."/>
            <person name="Sabat G."/>
            <person name="Salamov A."/>
            <person name="Samejima M."/>
            <person name="Schmutz J."/>
            <person name="Slot J.C."/>
            <person name="St John F."/>
            <person name="Stenlid J."/>
            <person name="Sun H."/>
            <person name="Sun S."/>
            <person name="Syed K."/>
            <person name="Tsang A."/>
            <person name="Wiebenga A."/>
            <person name="Young D."/>
            <person name="Pisabarro A."/>
            <person name="Eastwood D.C."/>
            <person name="Martin F."/>
            <person name="Cullen D."/>
            <person name="Grigoriev I.V."/>
            <person name="Hibbett D.S."/>
        </authorList>
    </citation>
    <scope>NUCLEOTIDE SEQUENCE [LARGE SCALE GENOMIC DNA]</scope>
    <source>
        <strain evidence="15 16">DJM-731 SS1</strain>
    </source>
</reference>
<dbReference type="SUPFAM" id="SSF48264">
    <property type="entry name" value="Cytochrome P450"/>
    <property type="match status" value="1"/>
</dbReference>
<keyword evidence="8" id="KW-1133">Transmembrane helix</keyword>